<name>A0A6B8KH81_9HYPH</name>
<reference evidence="2 3" key="1">
    <citation type="submission" date="2019-11" db="EMBL/GenBank/DDBJ databases">
        <title>The genome sequence of Methylocystis heyeri.</title>
        <authorList>
            <person name="Oshkin I.Y."/>
            <person name="Miroshnikov K."/>
            <person name="Dedysh S.N."/>
        </authorList>
    </citation>
    <scope>NUCLEOTIDE SEQUENCE [LARGE SCALE GENOMIC DNA]</scope>
    <source>
        <strain evidence="2 3">H2</strain>
    </source>
</reference>
<evidence type="ECO:0000313" key="3">
    <source>
        <dbReference type="Proteomes" id="UP000309061"/>
    </source>
</evidence>
<evidence type="ECO:0008006" key="4">
    <source>
        <dbReference type="Google" id="ProtNLM"/>
    </source>
</evidence>
<gene>
    <name evidence="2" type="ORF">H2LOC_019625</name>
</gene>
<organism evidence="2 3">
    <name type="scientific">Methylocystis heyeri</name>
    <dbReference type="NCBI Taxonomy" id="391905"/>
    <lineage>
        <taxon>Bacteria</taxon>
        <taxon>Pseudomonadati</taxon>
        <taxon>Pseudomonadota</taxon>
        <taxon>Alphaproteobacteria</taxon>
        <taxon>Hyphomicrobiales</taxon>
        <taxon>Methylocystaceae</taxon>
        <taxon>Methylocystis</taxon>
    </lineage>
</organism>
<feature type="chain" id="PRO_5025670155" description="DUF4402 domain-containing protein" evidence="1">
    <location>
        <begin position="40"/>
        <end position="228"/>
    </location>
</feature>
<evidence type="ECO:0000313" key="2">
    <source>
        <dbReference type="EMBL" id="QGM47706.1"/>
    </source>
</evidence>
<feature type="signal peptide" evidence="1">
    <location>
        <begin position="1"/>
        <end position="39"/>
    </location>
</feature>
<proteinExistence type="predicted"/>
<protein>
    <recommendedName>
        <fullName evidence="4">DUF4402 domain-containing protein</fullName>
    </recommendedName>
</protein>
<dbReference type="KEGG" id="mhey:H2LOC_019625"/>
<sequence length="228" mass="23913">MIDKTDNVELKTKWRVFNDRPIAQRCLAGLLLLCSSANAALAESDDAAKPPFVVQMLQKLGPHEEGGGEPKEAGSKDNALQGCPEVIVDGGAADLRSPAGAEASSLRYEIALGRTARECARAGDQFSVKLGVNGSVMLGPAGQAGAYYGNLRIALRRKKDEQLFSSKTLKVGAAVGAGSARGEYSILVDDLTAPLVSANPNDDYEIIIGFAPEGGAQASPGKKRRKSE</sequence>
<dbReference type="EMBL" id="CP046052">
    <property type="protein sequence ID" value="QGM47706.1"/>
    <property type="molecule type" value="Genomic_DNA"/>
</dbReference>
<dbReference type="AlphaFoldDB" id="A0A6B8KH81"/>
<keyword evidence="3" id="KW-1185">Reference proteome</keyword>
<keyword evidence="1" id="KW-0732">Signal</keyword>
<dbReference type="RefSeq" id="WP_136494360.1">
    <property type="nucleotide sequence ID" value="NZ_CP046052.1"/>
</dbReference>
<dbReference type="OrthoDB" id="7678486at2"/>
<dbReference type="Proteomes" id="UP000309061">
    <property type="component" value="Chromosome"/>
</dbReference>
<evidence type="ECO:0000256" key="1">
    <source>
        <dbReference type="SAM" id="SignalP"/>
    </source>
</evidence>
<accession>A0A6B8KH81</accession>